<protein>
    <submittedName>
        <fullName evidence="2">SirB2 family protein</fullName>
    </submittedName>
</protein>
<name>A0ABV6HU61_9PAST</name>
<proteinExistence type="predicted"/>
<evidence type="ECO:0000256" key="1">
    <source>
        <dbReference type="SAM" id="Phobius"/>
    </source>
</evidence>
<dbReference type="EMBL" id="JBHLWA010000007">
    <property type="protein sequence ID" value="MFC0322271.1"/>
    <property type="molecule type" value="Genomic_DNA"/>
</dbReference>
<comment type="caution">
    <text evidence="2">The sequence shown here is derived from an EMBL/GenBank/DDBJ whole genome shotgun (WGS) entry which is preliminary data.</text>
</comment>
<keyword evidence="1" id="KW-0472">Membrane</keyword>
<keyword evidence="1" id="KW-1133">Transmembrane helix</keyword>
<dbReference type="PIRSF" id="PIRSF005610">
    <property type="entry name" value="SirB"/>
    <property type="match status" value="1"/>
</dbReference>
<dbReference type="PANTHER" id="PTHR39594">
    <property type="entry name" value="PROTEIN YCHQ"/>
    <property type="match status" value="1"/>
</dbReference>
<reference evidence="2 3" key="1">
    <citation type="submission" date="2024-09" db="EMBL/GenBank/DDBJ databases">
        <authorList>
            <person name="Sun Q."/>
            <person name="Mori K."/>
        </authorList>
    </citation>
    <scope>NUCLEOTIDE SEQUENCE [LARGE SCALE GENOMIC DNA]</scope>
    <source>
        <strain evidence="2 3">CCM 7538</strain>
    </source>
</reference>
<dbReference type="InterPro" id="IPR007360">
    <property type="entry name" value="SirB"/>
</dbReference>
<keyword evidence="3" id="KW-1185">Reference proteome</keyword>
<feature type="transmembrane region" description="Helical" evidence="1">
    <location>
        <begin position="95"/>
        <end position="112"/>
    </location>
</feature>
<evidence type="ECO:0000313" key="2">
    <source>
        <dbReference type="EMBL" id="MFC0322271.1"/>
    </source>
</evidence>
<gene>
    <name evidence="2" type="ORF">ACFFHT_01625</name>
</gene>
<dbReference type="Proteomes" id="UP001589769">
    <property type="component" value="Unassembled WGS sequence"/>
</dbReference>
<sequence>METLLYLHLFAAWASLLLFIIRGTFQWKGTDWRQYKVLKIFPHITDTLLLVTGLSFLVIFNFTLVNWLLIKIVALVLYIIFAAKAFKRQQPQNKFLPIALVCYLTAMCLGYFH</sequence>
<dbReference type="PANTHER" id="PTHR39594:SF1">
    <property type="entry name" value="PROTEIN YCHQ"/>
    <property type="match status" value="1"/>
</dbReference>
<keyword evidence="1" id="KW-0812">Transmembrane</keyword>
<dbReference type="Pfam" id="PF04247">
    <property type="entry name" value="SirB"/>
    <property type="match status" value="1"/>
</dbReference>
<feature type="transmembrane region" description="Helical" evidence="1">
    <location>
        <begin position="6"/>
        <end position="25"/>
    </location>
</feature>
<feature type="transmembrane region" description="Helical" evidence="1">
    <location>
        <begin position="64"/>
        <end position="83"/>
    </location>
</feature>
<accession>A0ABV6HU61</accession>
<dbReference type="RefSeq" id="WP_382372841.1">
    <property type="nucleotide sequence ID" value="NZ_JBHLWA010000007.1"/>
</dbReference>
<feature type="transmembrane region" description="Helical" evidence="1">
    <location>
        <begin position="37"/>
        <end position="58"/>
    </location>
</feature>
<evidence type="ECO:0000313" key="3">
    <source>
        <dbReference type="Proteomes" id="UP001589769"/>
    </source>
</evidence>
<organism evidence="2 3">
    <name type="scientific">Gallibacterium melopsittaci</name>
    <dbReference type="NCBI Taxonomy" id="516063"/>
    <lineage>
        <taxon>Bacteria</taxon>
        <taxon>Pseudomonadati</taxon>
        <taxon>Pseudomonadota</taxon>
        <taxon>Gammaproteobacteria</taxon>
        <taxon>Pasteurellales</taxon>
        <taxon>Pasteurellaceae</taxon>
        <taxon>Gallibacterium</taxon>
    </lineage>
</organism>